<dbReference type="RefSeq" id="WP_074850031.1">
    <property type="nucleotide sequence ID" value="NZ_FNLM01000034.1"/>
</dbReference>
<evidence type="ECO:0000313" key="2">
    <source>
        <dbReference type="EMBL" id="MDS1116268.1"/>
    </source>
</evidence>
<evidence type="ECO:0000259" key="1">
    <source>
        <dbReference type="PROSITE" id="PS50206"/>
    </source>
</evidence>
<name>A0ABU2GXT3_9ACTN</name>
<dbReference type="Pfam" id="PF00581">
    <property type="entry name" value="Rhodanese"/>
    <property type="match status" value="1"/>
</dbReference>
<reference evidence="2 3" key="1">
    <citation type="submission" date="2023-08" db="EMBL/GenBank/DDBJ databases">
        <title>Bioegradation of LLDPE and BLDPE plastic by marine bacteria from coast plastic debris.</title>
        <authorList>
            <person name="Rong Z."/>
        </authorList>
    </citation>
    <scope>NUCLEOTIDE SEQUENCE [LARGE SCALE GENOMIC DNA]</scope>
    <source>
        <strain evidence="2 3">Z-2</strain>
    </source>
</reference>
<dbReference type="PROSITE" id="PS50206">
    <property type="entry name" value="RHODANESE_3"/>
    <property type="match status" value="1"/>
</dbReference>
<dbReference type="EMBL" id="JAVLUS010000022">
    <property type="protein sequence ID" value="MDS1116268.1"/>
    <property type="molecule type" value="Genomic_DNA"/>
</dbReference>
<dbReference type="CDD" id="cd00158">
    <property type="entry name" value="RHOD"/>
    <property type="match status" value="1"/>
</dbReference>
<dbReference type="SUPFAM" id="SSF52821">
    <property type="entry name" value="Rhodanese/Cell cycle control phosphatase"/>
    <property type="match status" value="1"/>
</dbReference>
<dbReference type="Proteomes" id="UP001265083">
    <property type="component" value="Unassembled WGS sequence"/>
</dbReference>
<feature type="domain" description="Rhodanese" evidence="1">
    <location>
        <begin position="17"/>
        <end position="118"/>
    </location>
</feature>
<evidence type="ECO:0000313" key="3">
    <source>
        <dbReference type="Proteomes" id="UP001265083"/>
    </source>
</evidence>
<dbReference type="Gene3D" id="3.40.250.10">
    <property type="entry name" value="Rhodanese-like domain"/>
    <property type="match status" value="1"/>
</dbReference>
<proteinExistence type="predicted"/>
<accession>A0ABU2GXT3</accession>
<dbReference type="InterPro" id="IPR036873">
    <property type="entry name" value="Rhodanese-like_dom_sf"/>
</dbReference>
<organism evidence="2 3">
    <name type="scientific">Gordonia westfalica</name>
    <dbReference type="NCBI Taxonomy" id="158898"/>
    <lineage>
        <taxon>Bacteria</taxon>
        <taxon>Bacillati</taxon>
        <taxon>Actinomycetota</taxon>
        <taxon>Actinomycetes</taxon>
        <taxon>Mycobacteriales</taxon>
        <taxon>Gordoniaceae</taxon>
        <taxon>Gordonia</taxon>
    </lineage>
</organism>
<keyword evidence="3" id="KW-1185">Reference proteome</keyword>
<sequence length="118" mass="12381">MSVVSAISAAEAMDHSMAGNAVMVDARPQVVRHQGSLPGAWVVDPSELSGRLRPTPTGTFPVIRDAGASARREIASDTEIAVVSVSSEAPRIAEQIADLGYTNVRYVAGGYRALRSTT</sequence>
<dbReference type="InterPro" id="IPR001763">
    <property type="entry name" value="Rhodanese-like_dom"/>
</dbReference>
<gene>
    <name evidence="2" type="ORF">RD149_21215</name>
</gene>
<protein>
    <submittedName>
        <fullName evidence="2">Rhodanese-like domain-containing protein</fullName>
    </submittedName>
</protein>
<comment type="caution">
    <text evidence="2">The sequence shown here is derived from an EMBL/GenBank/DDBJ whole genome shotgun (WGS) entry which is preliminary data.</text>
</comment>